<gene>
    <name evidence="1" type="ORF">SPLIT_LOCUS9949</name>
</gene>
<accession>A0A9P0IEX7</accession>
<reference evidence="1" key="1">
    <citation type="submission" date="2022-02" db="EMBL/GenBank/DDBJ databases">
        <authorList>
            <person name="King R."/>
        </authorList>
    </citation>
    <scope>NUCLEOTIDE SEQUENCE</scope>
</reference>
<name>A0A9P0IEX7_SPOLI</name>
<protein>
    <submittedName>
        <fullName evidence="1">Uncharacterized protein</fullName>
    </submittedName>
</protein>
<dbReference type="EMBL" id="LR824535">
    <property type="protein sequence ID" value="CAH1644596.1"/>
    <property type="molecule type" value="Genomic_DNA"/>
</dbReference>
<evidence type="ECO:0000313" key="1">
    <source>
        <dbReference type="EMBL" id="CAH1644596.1"/>
    </source>
</evidence>
<organism evidence="1 2">
    <name type="scientific">Spodoptera littoralis</name>
    <name type="common">Egyptian cotton leafworm</name>
    <dbReference type="NCBI Taxonomy" id="7109"/>
    <lineage>
        <taxon>Eukaryota</taxon>
        <taxon>Metazoa</taxon>
        <taxon>Ecdysozoa</taxon>
        <taxon>Arthropoda</taxon>
        <taxon>Hexapoda</taxon>
        <taxon>Insecta</taxon>
        <taxon>Pterygota</taxon>
        <taxon>Neoptera</taxon>
        <taxon>Endopterygota</taxon>
        <taxon>Lepidoptera</taxon>
        <taxon>Glossata</taxon>
        <taxon>Ditrysia</taxon>
        <taxon>Noctuoidea</taxon>
        <taxon>Noctuidae</taxon>
        <taxon>Amphipyrinae</taxon>
        <taxon>Spodoptera</taxon>
    </lineage>
</organism>
<keyword evidence="2" id="KW-1185">Reference proteome</keyword>
<sequence>MEIIHALHTNGWKKNFGDIFWKLFFTKKDDLKPFYFFFIKTLPHTRIVSCVVGTFINIQVHIHMTPRPGTTI</sequence>
<dbReference type="AlphaFoldDB" id="A0A9P0IEX7"/>
<dbReference type="Proteomes" id="UP001153321">
    <property type="component" value="Chromosome 4"/>
</dbReference>
<proteinExistence type="predicted"/>
<evidence type="ECO:0000313" key="2">
    <source>
        <dbReference type="Proteomes" id="UP001153321"/>
    </source>
</evidence>